<dbReference type="Pfam" id="PF01817">
    <property type="entry name" value="CM_2"/>
    <property type="match status" value="1"/>
</dbReference>
<dbReference type="SMART" id="SM00830">
    <property type="entry name" value="CM_2"/>
    <property type="match status" value="1"/>
</dbReference>
<dbReference type="EC" id="5.4.99.5" evidence="3"/>
<dbReference type="GO" id="GO:0004106">
    <property type="term" value="F:chorismate mutase activity"/>
    <property type="evidence" value="ECO:0007669"/>
    <property type="project" value="UniProtKB-EC"/>
</dbReference>
<dbReference type="NCBIfam" id="TIGR01808">
    <property type="entry name" value="CM_M_hiGC-arch"/>
    <property type="match status" value="1"/>
</dbReference>
<feature type="region of interest" description="Disordered" evidence="1">
    <location>
        <begin position="1"/>
        <end position="41"/>
    </location>
</feature>
<dbReference type="SUPFAM" id="SSF48600">
    <property type="entry name" value="Chorismate mutase II"/>
    <property type="match status" value="1"/>
</dbReference>
<sequence length="131" mass="14671">MEEVEVEQHENHRNHLNDENHLNRENHPTHENTASEADRRIEQAREVIDALDLQLMDLLRHRRAVSLEIQQQRMGQGGTRTVLSRENVVLDRYAAGLGPEGTALALTILSLCRGRATASVPRQGGPARVAS</sequence>
<evidence type="ECO:0000313" key="3">
    <source>
        <dbReference type="EMBL" id="NJQ01108.1"/>
    </source>
</evidence>
<reference evidence="3 4" key="1">
    <citation type="submission" date="2020-03" db="EMBL/GenBank/DDBJ databases">
        <title>WGS of actinomycetes isolated from Thailand.</title>
        <authorList>
            <person name="Thawai C."/>
        </authorList>
    </citation>
    <scope>NUCLEOTIDE SEQUENCE [LARGE SCALE GENOMIC DNA]</scope>
    <source>
        <strain evidence="3 4">PLAI 1-29</strain>
    </source>
</reference>
<protein>
    <submittedName>
        <fullName evidence="3">Chorismate mutase</fullName>
        <ecNumber evidence="3">5.4.99.5</ecNumber>
    </submittedName>
</protein>
<dbReference type="Gene3D" id="1.20.59.10">
    <property type="entry name" value="Chorismate mutase"/>
    <property type="match status" value="1"/>
</dbReference>
<dbReference type="InterPro" id="IPR036979">
    <property type="entry name" value="CM_dom_sf"/>
</dbReference>
<feature type="domain" description="Chorismate mutase" evidence="2">
    <location>
        <begin position="35"/>
        <end position="131"/>
    </location>
</feature>
<keyword evidence="3" id="KW-0413">Isomerase</keyword>
<accession>A0ABX1BXF5</accession>
<dbReference type="EMBL" id="JAATEN010000007">
    <property type="protein sequence ID" value="NJQ01108.1"/>
    <property type="molecule type" value="Genomic_DNA"/>
</dbReference>
<dbReference type="InterPro" id="IPR002701">
    <property type="entry name" value="CM_II_prokaryot"/>
</dbReference>
<evidence type="ECO:0000259" key="2">
    <source>
        <dbReference type="PROSITE" id="PS51168"/>
    </source>
</evidence>
<proteinExistence type="predicted"/>
<comment type="caution">
    <text evidence="3">The sequence shown here is derived from an EMBL/GenBank/DDBJ whole genome shotgun (WGS) entry which is preliminary data.</text>
</comment>
<evidence type="ECO:0000313" key="4">
    <source>
        <dbReference type="Proteomes" id="UP000695264"/>
    </source>
</evidence>
<keyword evidence="4" id="KW-1185">Reference proteome</keyword>
<dbReference type="InterPro" id="IPR010958">
    <property type="entry name" value="Chorismate_mutase_highGC-bac"/>
</dbReference>
<dbReference type="PROSITE" id="PS51168">
    <property type="entry name" value="CHORISMATE_MUT_2"/>
    <property type="match status" value="1"/>
</dbReference>
<gene>
    <name evidence="3" type="ORF">HCK00_11340</name>
</gene>
<dbReference type="NCBIfam" id="NF005894">
    <property type="entry name" value="PRK07857.1"/>
    <property type="match status" value="1"/>
</dbReference>
<dbReference type="RefSeq" id="WP_168101722.1">
    <property type="nucleotide sequence ID" value="NZ_JAATEN010000007.1"/>
</dbReference>
<evidence type="ECO:0000256" key="1">
    <source>
        <dbReference type="SAM" id="MobiDB-lite"/>
    </source>
</evidence>
<name>A0ABX1BXF5_9ACTN</name>
<feature type="compositionally biased region" description="Basic and acidic residues" evidence="1">
    <location>
        <begin position="1"/>
        <end position="30"/>
    </location>
</feature>
<dbReference type="InterPro" id="IPR036263">
    <property type="entry name" value="Chorismate_II_sf"/>
</dbReference>
<organism evidence="3 4">
    <name type="scientific">Streptomyces zingiberis</name>
    <dbReference type="NCBI Taxonomy" id="2053010"/>
    <lineage>
        <taxon>Bacteria</taxon>
        <taxon>Bacillati</taxon>
        <taxon>Actinomycetota</taxon>
        <taxon>Actinomycetes</taxon>
        <taxon>Kitasatosporales</taxon>
        <taxon>Streptomycetaceae</taxon>
        <taxon>Streptomyces</taxon>
    </lineage>
</organism>
<dbReference type="Proteomes" id="UP000695264">
    <property type="component" value="Unassembled WGS sequence"/>
</dbReference>